<feature type="non-terminal residue" evidence="2">
    <location>
        <position position="78"/>
    </location>
</feature>
<evidence type="ECO:0000313" key="3">
    <source>
        <dbReference type="Proteomes" id="UP000466442"/>
    </source>
</evidence>
<keyword evidence="1" id="KW-1133">Transmembrane helix</keyword>
<name>A0A8S9XER7_APOLU</name>
<comment type="caution">
    <text evidence="2">The sequence shown here is derived from an EMBL/GenBank/DDBJ whole genome shotgun (WGS) entry which is preliminary data.</text>
</comment>
<dbReference type="AlphaFoldDB" id="A0A8S9XER7"/>
<organism evidence="2 3">
    <name type="scientific">Apolygus lucorum</name>
    <name type="common">Small green plant bug</name>
    <name type="synonym">Lygocoris lucorum</name>
    <dbReference type="NCBI Taxonomy" id="248454"/>
    <lineage>
        <taxon>Eukaryota</taxon>
        <taxon>Metazoa</taxon>
        <taxon>Ecdysozoa</taxon>
        <taxon>Arthropoda</taxon>
        <taxon>Hexapoda</taxon>
        <taxon>Insecta</taxon>
        <taxon>Pterygota</taxon>
        <taxon>Neoptera</taxon>
        <taxon>Paraneoptera</taxon>
        <taxon>Hemiptera</taxon>
        <taxon>Heteroptera</taxon>
        <taxon>Panheteroptera</taxon>
        <taxon>Cimicomorpha</taxon>
        <taxon>Miridae</taxon>
        <taxon>Mirini</taxon>
        <taxon>Apolygus</taxon>
    </lineage>
</organism>
<evidence type="ECO:0000256" key="1">
    <source>
        <dbReference type="SAM" id="Phobius"/>
    </source>
</evidence>
<feature type="transmembrane region" description="Helical" evidence="1">
    <location>
        <begin position="28"/>
        <end position="46"/>
    </location>
</feature>
<dbReference type="EMBL" id="WIXP02000007">
    <property type="protein sequence ID" value="KAF6207463.1"/>
    <property type="molecule type" value="Genomic_DNA"/>
</dbReference>
<accession>A0A8S9XER7</accession>
<sequence>ITLEADALVQPPEPAKYLKLSVQKVHHVSGYLGFVVPLLVSLYYTWTRKQRRLLQLIKKHIASSIDVDPLLRVINLSE</sequence>
<proteinExistence type="predicted"/>
<keyword evidence="3" id="KW-1185">Reference proteome</keyword>
<keyword evidence="1" id="KW-0812">Transmembrane</keyword>
<keyword evidence="1" id="KW-0472">Membrane</keyword>
<reference evidence="2" key="1">
    <citation type="journal article" date="2021" name="Mol. Ecol. Resour.">
        <title>Apolygus lucorum genome provides insights into omnivorousness and mesophyll feeding.</title>
        <authorList>
            <person name="Liu Y."/>
            <person name="Liu H."/>
            <person name="Wang H."/>
            <person name="Huang T."/>
            <person name="Liu B."/>
            <person name="Yang B."/>
            <person name="Yin L."/>
            <person name="Li B."/>
            <person name="Zhang Y."/>
            <person name="Zhang S."/>
            <person name="Jiang F."/>
            <person name="Zhang X."/>
            <person name="Ren Y."/>
            <person name="Wang B."/>
            <person name="Wang S."/>
            <person name="Lu Y."/>
            <person name="Wu K."/>
            <person name="Fan W."/>
            <person name="Wang G."/>
        </authorList>
    </citation>
    <scope>NUCLEOTIDE SEQUENCE</scope>
    <source>
        <strain evidence="2">12Hb</strain>
    </source>
</reference>
<dbReference type="Proteomes" id="UP000466442">
    <property type="component" value="Unassembled WGS sequence"/>
</dbReference>
<evidence type="ECO:0000313" key="2">
    <source>
        <dbReference type="EMBL" id="KAF6207463.1"/>
    </source>
</evidence>
<protein>
    <submittedName>
        <fullName evidence="2">Uncharacterized protein</fullName>
    </submittedName>
</protein>
<gene>
    <name evidence="2" type="ORF">GE061_015909</name>
</gene>